<keyword evidence="11" id="KW-1185">Reference proteome</keyword>
<dbReference type="PANTHER" id="PTHR24291:SF50">
    <property type="entry name" value="BIFUNCTIONAL ALBAFLAVENONE MONOOXYGENASE_TERPENE SYNTHASE"/>
    <property type="match status" value="1"/>
</dbReference>
<dbReference type="AlphaFoldDB" id="A0A5C5ZFI0"/>
<evidence type="ECO:0000256" key="8">
    <source>
        <dbReference type="RuleBase" id="RU000461"/>
    </source>
</evidence>
<keyword evidence="4 8" id="KW-0560">Oxidoreductase</keyword>
<proteinExistence type="inferred from homology"/>
<evidence type="ECO:0000256" key="2">
    <source>
        <dbReference type="ARBA" id="ARBA00022617"/>
    </source>
</evidence>
<gene>
    <name evidence="10" type="ORF">Pla123a_06720</name>
</gene>
<evidence type="ECO:0000313" key="11">
    <source>
        <dbReference type="Proteomes" id="UP000318478"/>
    </source>
</evidence>
<reference evidence="10 11" key="1">
    <citation type="submission" date="2019-02" db="EMBL/GenBank/DDBJ databases">
        <title>Deep-cultivation of Planctomycetes and their phenomic and genomic characterization uncovers novel biology.</title>
        <authorList>
            <person name="Wiegand S."/>
            <person name="Jogler M."/>
            <person name="Boedeker C."/>
            <person name="Pinto D."/>
            <person name="Vollmers J."/>
            <person name="Rivas-Marin E."/>
            <person name="Kohn T."/>
            <person name="Peeters S.H."/>
            <person name="Heuer A."/>
            <person name="Rast P."/>
            <person name="Oberbeckmann S."/>
            <person name="Bunk B."/>
            <person name="Jeske O."/>
            <person name="Meyerdierks A."/>
            <person name="Storesund J.E."/>
            <person name="Kallscheuer N."/>
            <person name="Luecker S."/>
            <person name="Lage O.M."/>
            <person name="Pohl T."/>
            <person name="Merkel B.J."/>
            <person name="Hornburger P."/>
            <person name="Mueller R.-W."/>
            <person name="Bruemmer F."/>
            <person name="Labrenz M."/>
            <person name="Spormann A.M."/>
            <person name="Op Den Camp H."/>
            <person name="Overmann J."/>
            <person name="Amann R."/>
            <person name="Jetten M.S.M."/>
            <person name="Mascher T."/>
            <person name="Medema M.H."/>
            <person name="Devos D.P."/>
            <person name="Kaster A.-K."/>
            <person name="Ovreas L."/>
            <person name="Rohde M."/>
            <person name="Galperin M.Y."/>
            <person name="Jogler C."/>
        </authorList>
    </citation>
    <scope>NUCLEOTIDE SEQUENCE [LARGE SCALE GENOMIC DNA]</scope>
    <source>
        <strain evidence="10 11">Pla123a</strain>
    </source>
</reference>
<evidence type="ECO:0000256" key="6">
    <source>
        <dbReference type="ARBA" id="ARBA00023033"/>
    </source>
</evidence>
<feature type="binding site" description="axial binding residue" evidence="7">
    <location>
        <position position="420"/>
    </location>
    <ligand>
        <name>heme</name>
        <dbReference type="ChEBI" id="CHEBI:30413"/>
    </ligand>
    <ligandPart>
        <name>Fe</name>
        <dbReference type="ChEBI" id="CHEBI:18248"/>
    </ligandPart>
</feature>
<comment type="caution">
    <text evidence="10">The sequence shown here is derived from an EMBL/GenBank/DDBJ whole genome shotgun (WGS) entry which is preliminary data.</text>
</comment>
<dbReference type="PANTHER" id="PTHR24291">
    <property type="entry name" value="CYTOCHROME P450 FAMILY 4"/>
    <property type="match status" value="1"/>
</dbReference>
<dbReference type="InterPro" id="IPR017972">
    <property type="entry name" value="Cyt_P450_CS"/>
</dbReference>
<dbReference type="InterPro" id="IPR002403">
    <property type="entry name" value="Cyt_P450_E_grp-IV"/>
</dbReference>
<keyword evidence="6 8" id="KW-0503">Monooxygenase</keyword>
<keyword evidence="5 7" id="KW-0408">Iron</keyword>
<organism evidence="10 11">
    <name type="scientific">Posidoniimonas polymericola</name>
    <dbReference type="NCBI Taxonomy" id="2528002"/>
    <lineage>
        <taxon>Bacteria</taxon>
        <taxon>Pseudomonadati</taxon>
        <taxon>Planctomycetota</taxon>
        <taxon>Planctomycetia</taxon>
        <taxon>Pirellulales</taxon>
        <taxon>Lacipirellulaceae</taxon>
        <taxon>Posidoniimonas</taxon>
    </lineage>
</organism>
<protein>
    <submittedName>
        <fullName evidence="10">Epi-isozizaene 5-monooxygenase/(E)-beta-farnesene synthase</fullName>
        <ecNumber evidence="10">1.14.13.106</ecNumber>
    </submittedName>
</protein>
<dbReference type="EMBL" id="SJPO01000001">
    <property type="protein sequence ID" value="TWT85865.1"/>
    <property type="molecule type" value="Genomic_DNA"/>
</dbReference>
<dbReference type="SUPFAM" id="SSF48264">
    <property type="entry name" value="Cytochrome P450"/>
    <property type="match status" value="1"/>
</dbReference>
<dbReference type="Pfam" id="PF00067">
    <property type="entry name" value="p450"/>
    <property type="match status" value="1"/>
</dbReference>
<dbReference type="PRINTS" id="PR00465">
    <property type="entry name" value="EP450IV"/>
</dbReference>
<feature type="compositionally biased region" description="Low complexity" evidence="9">
    <location>
        <begin position="1"/>
        <end position="20"/>
    </location>
</feature>
<name>A0A5C5ZFI0_9BACT</name>
<evidence type="ECO:0000313" key="10">
    <source>
        <dbReference type="EMBL" id="TWT85865.1"/>
    </source>
</evidence>
<dbReference type="Proteomes" id="UP000318478">
    <property type="component" value="Unassembled WGS sequence"/>
</dbReference>
<evidence type="ECO:0000256" key="4">
    <source>
        <dbReference type="ARBA" id="ARBA00023002"/>
    </source>
</evidence>
<dbReference type="InterPro" id="IPR036396">
    <property type="entry name" value="Cyt_P450_sf"/>
</dbReference>
<dbReference type="PRINTS" id="PR00385">
    <property type="entry name" value="P450"/>
</dbReference>
<comment type="similarity">
    <text evidence="1 8">Belongs to the cytochrome P450 family.</text>
</comment>
<evidence type="ECO:0000256" key="3">
    <source>
        <dbReference type="ARBA" id="ARBA00022723"/>
    </source>
</evidence>
<sequence>MALNSAAHNSTSSSGSCRSSHPPGPANYNRWLGLTWRHVASLWRQPLQYPLEVAHQHGGLSSFLLLSKRVYIVNHPRVLHEFMVHRRADFVKAPWQTRVMRQVLGDGLLLSEGELWLRQRRLIQQAFRGGAMDRYAQITVEETERSIDAWRSTPRIDLVDEMTALTMSLSIRSTVGCRPEGRDCPSPAELAEAVIEGADILKLDMENPLSPPDWAPLPSRRRKREVIGVINRYVAQAIADRRAAPTAHDDLLALLLRSVDVEGDGLGMSERLARDEVVTMLLAGSHASSATLGWFWKLVLGKPDVHRRLVEEVDQVLGGRRATIDDLPRLAYVRQTLQETLRLFPSAWVLFCRQAVRSTTLDGYRLRRGAWVFAYPFATHRDPRFFADPLRFDPERFSPERTAEMVDGAYFPFGHGPRNCIGQHMAMLQLTLIVATVLQRLRLEPTSGCDDLAIRRELSIRPATPCVVAPRVRAAAGEVVVGWAAATASSGGGSKP</sequence>
<accession>A0A5C5ZFI0</accession>
<dbReference type="Gene3D" id="1.10.630.10">
    <property type="entry name" value="Cytochrome P450"/>
    <property type="match status" value="1"/>
</dbReference>
<dbReference type="EC" id="1.14.13.106" evidence="10"/>
<dbReference type="RefSeq" id="WP_197527625.1">
    <property type="nucleotide sequence ID" value="NZ_SJPO01000001.1"/>
</dbReference>
<comment type="cofactor">
    <cofactor evidence="7">
        <name>heme</name>
        <dbReference type="ChEBI" id="CHEBI:30413"/>
    </cofactor>
</comment>
<dbReference type="GO" id="GO:0004497">
    <property type="term" value="F:monooxygenase activity"/>
    <property type="evidence" value="ECO:0007669"/>
    <property type="project" value="UniProtKB-KW"/>
</dbReference>
<evidence type="ECO:0000256" key="7">
    <source>
        <dbReference type="PIRSR" id="PIRSR602403-1"/>
    </source>
</evidence>
<dbReference type="GO" id="GO:0020037">
    <property type="term" value="F:heme binding"/>
    <property type="evidence" value="ECO:0007669"/>
    <property type="project" value="InterPro"/>
</dbReference>
<keyword evidence="3 7" id="KW-0479">Metal-binding</keyword>
<evidence type="ECO:0000256" key="9">
    <source>
        <dbReference type="SAM" id="MobiDB-lite"/>
    </source>
</evidence>
<dbReference type="PROSITE" id="PS00086">
    <property type="entry name" value="CYTOCHROME_P450"/>
    <property type="match status" value="1"/>
</dbReference>
<dbReference type="GO" id="GO:0005506">
    <property type="term" value="F:iron ion binding"/>
    <property type="evidence" value="ECO:0007669"/>
    <property type="project" value="InterPro"/>
</dbReference>
<keyword evidence="2 7" id="KW-0349">Heme</keyword>
<evidence type="ECO:0000256" key="1">
    <source>
        <dbReference type="ARBA" id="ARBA00010617"/>
    </source>
</evidence>
<dbReference type="InterPro" id="IPR050196">
    <property type="entry name" value="Cytochrome_P450_Monoox"/>
</dbReference>
<dbReference type="GO" id="GO:0016705">
    <property type="term" value="F:oxidoreductase activity, acting on paired donors, with incorporation or reduction of molecular oxygen"/>
    <property type="evidence" value="ECO:0007669"/>
    <property type="project" value="InterPro"/>
</dbReference>
<feature type="region of interest" description="Disordered" evidence="9">
    <location>
        <begin position="1"/>
        <end position="23"/>
    </location>
</feature>
<dbReference type="InterPro" id="IPR001128">
    <property type="entry name" value="Cyt_P450"/>
</dbReference>
<evidence type="ECO:0000256" key="5">
    <source>
        <dbReference type="ARBA" id="ARBA00023004"/>
    </source>
</evidence>